<dbReference type="SMART" id="SM00387">
    <property type="entry name" value="HATPase_c"/>
    <property type="match status" value="1"/>
</dbReference>
<feature type="domain" description="Histidine kinase" evidence="17">
    <location>
        <begin position="373"/>
        <end position="592"/>
    </location>
</feature>
<dbReference type="InterPro" id="IPR036097">
    <property type="entry name" value="HisK_dim/P_sf"/>
</dbReference>
<dbReference type="InterPro" id="IPR003661">
    <property type="entry name" value="HisK_dim/P_dom"/>
</dbReference>
<evidence type="ECO:0000256" key="9">
    <source>
        <dbReference type="ARBA" id="ARBA00022777"/>
    </source>
</evidence>
<feature type="modified residue" description="Phosphohistidine" evidence="14">
    <location>
        <position position="800"/>
    </location>
</feature>
<dbReference type="CDD" id="cd17546">
    <property type="entry name" value="REC_hyHK_CKI1_RcsC-like"/>
    <property type="match status" value="1"/>
</dbReference>
<keyword evidence="11 16" id="KW-1133">Transmembrane helix</keyword>
<feature type="transmembrane region" description="Helical" evidence="16">
    <location>
        <begin position="188"/>
        <end position="209"/>
    </location>
</feature>
<reference evidence="22 23" key="1">
    <citation type="submission" date="2020-02" db="EMBL/GenBank/DDBJ databases">
        <title>Pseudoroseicyclus tamarix, sp. nov., isolated from offshore sediment of a Tamarix chinensis forest.</title>
        <authorList>
            <person name="Gai Y."/>
        </authorList>
    </citation>
    <scope>NUCLEOTIDE SEQUENCE [LARGE SCALE GENOMIC DNA]</scope>
    <source>
        <strain evidence="22 23">CLL3-39</strain>
    </source>
</reference>
<gene>
    <name evidence="22" type="ORF">GZA08_06070</name>
</gene>
<dbReference type="PROSITE" id="PS50112">
    <property type="entry name" value="PAS"/>
    <property type="match status" value="1"/>
</dbReference>
<dbReference type="CDD" id="cd00088">
    <property type="entry name" value="HPT"/>
    <property type="match status" value="1"/>
</dbReference>
<dbReference type="InterPro" id="IPR004358">
    <property type="entry name" value="Sig_transdc_His_kin-like_C"/>
</dbReference>
<dbReference type="GO" id="GO:0000155">
    <property type="term" value="F:phosphorelay sensor kinase activity"/>
    <property type="evidence" value="ECO:0007669"/>
    <property type="project" value="InterPro"/>
</dbReference>
<dbReference type="Pfam" id="PF00512">
    <property type="entry name" value="HisKA"/>
    <property type="match status" value="1"/>
</dbReference>
<dbReference type="InterPro" id="IPR003594">
    <property type="entry name" value="HATPase_dom"/>
</dbReference>
<dbReference type="InterPro" id="IPR013767">
    <property type="entry name" value="PAS_fold"/>
</dbReference>
<dbReference type="CDD" id="cd00082">
    <property type="entry name" value="HisKA"/>
    <property type="match status" value="1"/>
</dbReference>
<dbReference type="PROSITE" id="PS50113">
    <property type="entry name" value="PAC"/>
    <property type="match status" value="1"/>
</dbReference>
<evidence type="ECO:0000256" key="10">
    <source>
        <dbReference type="ARBA" id="ARBA00022840"/>
    </source>
</evidence>
<dbReference type="PANTHER" id="PTHR43047">
    <property type="entry name" value="TWO-COMPONENT HISTIDINE PROTEIN KINASE"/>
    <property type="match status" value="1"/>
</dbReference>
<feature type="domain" description="PAS" evidence="19">
    <location>
        <begin position="226"/>
        <end position="297"/>
    </location>
</feature>
<dbReference type="CDD" id="cd00130">
    <property type="entry name" value="PAS"/>
    <property type="match status" value="1"/>
</dbReference>
<dbReference type="SMART" id="SM00091">
    <property type="entry name" value="PAS"/>
    <property type="match status" value="1"/>
</dbReference>
<dbReference type="InterPro" id="IPR008207">
    <property type="entry name" value="Sig_transdc_His_kin_Hpt_dom"/>
</dbReference>
<feature type="domain" description="HPt" evidence="21">
    <location>
        <begin position="759"/>
        <end position="852"/>
    </location>
</feature>
<evidence type="ECO:0000313" key="22">
    <source>
        <dbReference type="EMBL" id="NDV00533.1"/>
    </source>
</evidence>
<evidence type="ECO:0000259" key="18">
    <source>
        <dbReference type="PROSITE" id="PS50110"/>
    </source>
</evidence>
<name>A0A6B2JH48_9RHOB</name>
<evidence type="ECO:0000256" key="15">
    <source>
        <dbReference type="PROSITE-ProRule" id="PRU00169"/>
    </source>
</evidence>
<keyword evidence="10" id="KW-0067">ATP-binding</keyword>
<dbReference type="SUPFAM" id="SSF55874">
    <property type="entry name" value="ATPase domain of HSP90 chaperone/DNA topoisomerase II/histidine kinase"/>
    <property type="match status" value="1"/>
</dbReference>
<protein>
    <recommendedName>
        <fullName evidence="3">histidine kinase</fullName>
        <ecNumber evidence="3">2.7.13.3</ecNumber>
    </recommendedName>
</protein>
<dbReference type="EMBL" id="JAAGAB010000001">
    <property type="protein sequence ID" value="NDV00533.1"/>
    <property type="molecule type" value="Genomic_DNA"/>
</dbReference>
<dbReference type="InterPro" id="IPR005467">
    <property type="entry name" value="His_kinase_dom"/>
</dbReference>
<dbReference type="PROSITE" id="PS50894">
    <property type="entry name" value="HPT"/>
    <property type="match status" value="1"/>
</dbReference>
<dbReference type="PRINTS" id="PR00344">
    <property type="entry name" value="BCTRLSENSOR"/>
</dbReference>
<dbReference type="InterPro" id="IPR036641">
    <property type="entry name" value="HPT_dom_sf"/>
</dbReference>
<dbReference type="PANTHER" id="PTHR43047:SF78">
    <property type="entry name" value="SENSORY_REGULATORY PROTEIN RPFC"/>
    <property type="match status" value="1"/>
</dbReference>
<keyword evidence="10" id="KW-0547">Nucleotide-binding</keyword>
<dbReference type="Pfam" id="PF00989">
    <property type="entry name" value="PAS"/>
    <property type="match status" value="1"/>
</dbReference>
<evidence type="ECO:0000256" key="14">
    <source>
        <dbReference type="PROSITE-ProRule" id="PRU00110"/>
    </source>
</evidence>
<evidence type="ECO:0000256" key="12">
    <source>
        <dbReference type="ARBA" id="ARBA00023012"/>
    </source>
</evidence>
<keyword evidence="12" id="KW-0902">Two-component regulatory system</keyword>
<dbReference type="NCBIfam" id="TIGR00229">
    <property type="entry name" value="sensory_box"/>
    <property type="match status" value="1"/>
</dbReference>
<evidence type="ECO:0000313" key="23">
    <source>
        <dbReference type="Proteomes" id="UP000474757"/>
    </source>
</evidence>
<evidence type="ECO:0000256" key="7">
    <source>
        <dbReference type="ARBA" id="ARBA00022679"/>
    </source>
</evidence>
<organism evidence="22 23">
    <name type="scientific">Pseudoroseicyclus tamaricis</name>
    <dbReference type="NCBI Taxonomy" id="2705421"/>
    <lineage>
        <taxon>Bacteria</taxon>
        <taxon>Pseudomonadati</taxon>
        <taxon>Pseudomonadota</taxon>
        <taxon>Alphaproteobacteria</taxon>
        <taxon>Rhodobacterales</taxon>
        <taxon>Paracoccaceae</taxon>
        <taxon>Pseudoroseicyclus</taxon>
    </lineage>
</organism>
<dbReference type="Gene3D" id="3.30.565.10">
    <property type="entry name" value="Histidine kinase-like ATPase, C-terminal domain"/>
    <property type="match status" value="1"/>
</dbReference>
<dbReference type="InterPro" id="IPR001789">
    <property type="entry name" value="Sig_transdc_resp-reg_receiver"/>
</dbReference>
<evidence type="ECO:0000256" key="5">
    <source>
        <dbReference type="ARBA" id="ARBA00022519"/>
    </source>
</evidence>
<dbReference type="SUPFAM" id="SSF47384">
    <property type="entry name" value="Homodimeric domain of signal transducing histidine kinase"/>
    <property type="match status" value="1"/>
</dbReference>
<dbReference type="Gene3D" id="1.20.120.160">
    <property type="entry name" value="HPT domain"/>
    <property type="match status" value="1"/>
</dbReference>
<keyword evidence="4" id="KW-1003">Cell membrane</keyword>
<dbReference type="CDD" id="cd16922">
    <property type="entry name" value="HATPase_EvgS-ArcB-TorS-like"/>
    <property type="match status" value="1"/>
</dbReference>
<evidence type="ECO:0000256" key="8">
    <source>
        <dbReference type="ARBA" id="ARBA00022692"/>
    </source>
</evidence>
<keyword evidence="8 16" id="KW-0812">Transmembrane</keyword>
<dbReference type="SMART" id="SM00388">
    <property type="entry name" value="HisKA"/>
    <property type="match status" value="1"/>
</dbReference>
<comment type="caution">
    <text evidence="22">The sequence shown here is derived from an EMBL/GenBank/DDBJ whole genome shotgun (WGS) entry which is preliminary data.</text>
</comment>
<feature type="domain" description="PAC" evidence="20">
    <location>
        <begin position="305"/>
        <end position="355"/>
    </location>
</feature>
<keyword evidence="6 15" id="KW-0597">Phosphoprotein</keyword>
<dbReference type="Pfam" id="PF00072">
    <property type="entry name" value="Response_reg"/>
    <property type="match status" value="1"/>
</dbReference>
<keyword evidence="9" id="KW-0418">Kinase</keyword>
<dbReference type="SUPFAM" id="SSF55785">
    <property type="entry name" value="PYP-like sensor domain (PAS domain)"/>
    <property type="match status" value="1"/>
</dbReference>
<accession>A0A6B2JH48</accession>
<evidence type="ECO:0000256" key="13">
    <source>
        <dbReference type="ARBA" id="ARBA00023136"/>
    </source>
</evidence>
<dbReference type="Proteomes" id="UP000474757">
    <property type="component" value="Unassembled WGS sequence"/>
</dbReference>
<evidence type="ECO:0000259" key="21">
    <source>
        <dbReference type="PROSITE" id="PS50894"/>
    </source>
</evidence>
<dbReference type="SUPFAM" id="SSF52172">
    <property type="entry name" value="CheY-like"/>
    <property type="match status" value="1"/>
</dbReference>
<dbReference type="InterPro" id="IPR000700">
    <property type="entry name" value="PAS-assoc_C"/>
</dbReference>
<evidence type="ECO:0000256" key="3">
    <source>
        <dbReference type="ARBA" id="ARBA00012438"/>
    </source>
</evidence>
<evidence type="ECO:0000259" key="17">
    <source>
        <dbReference type="PROSITE" id="PS50109"/>
    </source>
</evidence>
<evidence type="ECO:0000259" key="19">
    <source>
        <dbReference type="PROSITE" id="PS50112"/>
    </source>
</evidence>
<comment type="subcellular location">
    <subcellularLocation>
        <location evidence="2">Cell inner membrane</location>
        <topology evidence="2">Multi-pass membrane protein</topology>
    </subcellularLocation>
</comment>
<dbReference type="SUPFAM" id="SSF47226">
    <property type="entry name" value="Histidine-containing phosphotransfer domain, HPT domain"/>
    <property type="match status" value="1"/>
</dbReference>
<evidence type="ECO:0000256" key="2">
    <source>
        <dbReference type="ARBA" id="ARBA00004429"/>
    </source>
</evidence>
<feature type="transmembrane region" description="Helical" evidence="16">
    <location>
        <begin position="24"/>
        <end position="45"/>
    </location>
</feature>
<dbReference type="GO" id="GO:0005886">
    <property type="term" value="C:plasma membrane"/>
    <property type="evidence" value="ECO:0007669"/>
    <property type="project" value="UniProtKB-SubCell"/>
</dbReference>
<keyword evidence="5" id="KW-0997">Cell inner membrane</keyword>
<keyword evidence="7" id="KW-0808">Transferase</keyword>
<dbReference type="Gene3D" id="3.40.50.2300">
    <property type="match status" value="1"/>
</dbReference>
<dbReference type="EC" id="2.7.13.3" evidence="3"/>
<dbReference type="Gene3D" id="1.10.287.130">
    <property type="match status" value="1"/>
</dbReference>
<evidence type="ECO:0000256" key="16">
    <source>
        <dbReference type="SAM" id="Phobius"/>
    </source>
</evidence>
<dbReference type="RefSeq" id="WP_163890943.1">
    <property type="nucleotide sequence ID" value="NZ_JAAFYS010000001.1"/>
</dbReference>
<evidence type="ECO:0000259" key="20">
    <source>
        <dbReference type="PROSITE" id="PS50113"/>
    </source>
</evidence>
<feature type="domain" description="Response regulatory" evidence="18">
    <location>
        <begin position="615"/>
        <end position="732"/>
    </location>
</feature>
<evidence type="ECO:0000256" key="1">
    <source>
        <dbReference type="ARBA" id="ARBA00000085"/>
    </source>
</evidence>
<dbReference type="PROSITE" id="PS50109">
    <property type="entry name" value="HIS_KIN"/>
    <property type="match status" value="1"/>
</dbReference>
<keyword evidence="13 16" id="KW-0472">Membrane</keyword>
<dbReference type="FunFam" id="3.30.565.10:FF:000010">
    <property type="entry name" value="Sensor histidine kinase RcsC"/>
    <property type="match status" value="1"/>
</dbReference>
<dbReference type="PROSITE" id="PS50110">
    <property type="entry name" value="RESPONSE_REGULATORY"/>
    <property type="match status" value="1"/>
</dbReference>
<proteinExistence type="predicted"/>
<dbReference type="GO" id="GO:0006355">
    <property type="term" value="P:regulation of DNA-templated transcription"/>
    <property type="evidence" value="ECO:0007669"/>
    <property type="project" value="InterPro"/>
</dbReference>
<dbReference type="InterPro" id="IPR036890">
    <property type="entry name" value="HATPase_C_sf"/>
</dbReference>
<evidence type="ECO:0000256" key="11">
    <source>
        <dbReference type="ARBA" id="ARBA00022989"/>
    </source>
</evidence>
<evidence type="ECO:0000256" key="4">
    <source>
        <dbReference type="ARBA" id="ARBA00022475"/>
    </source>
</evidence>
<dbReference type="InterPro" id="IPR035965">
    <property type="entry name" value="PAS-like_dom_sf"/>
</dbReference>
<feature type="modified residue" description="4-aspartylphosphate" evidence="15">
    <location>
        <position position="664"/>
    </location>
</feature>
<keyword evidence="23" id="KW-1185">Reference proteome</keyword>
<dbReference type="InterPro" id="IPR011006">
    <property type="entry name" value="CheY-like_superfamily"/>
</dbReference>
<dbReference type="Gene3D" id="3.30.450.20">
    <property type="entry name" value="PAS domain"/>
    <property type="match status" value="1"/>
</dbReference>
<evidence type="ECO:0000256" key="6">
    <source>
        <dbReference type="ARBA" id="ARBA00022553"/>
    </source>
</evidence>
<dbReference type="AlphaFoldDB" id="A0A6B2JH48"/>
<sequence>MDEPSRDVLQDAGPADEAPGSRTLLWVFLLLLCFGAAVGMGWLVLREIEDLGTANSDNAQWSLAQTEVEFLQFQLAIERAGEEEVSLDTLRRRFDVFYSRIGTFASASTYSAVRSSPEFIAANEEITDFLDAAVPVIDSPDAQLAAALPALSAEAQALLPQVRALSLAGLASFAESSDERREDVRRTLAQMVGVLGLLLGGFALLTNSFRRLYRVSRRQAQAMERAGDRMRAIVEAAADAILVCDRDGAILDMNTAGVRLFGYSREEGIGRRALETIYPADVAPALQEATRAFFQEDGRAGTTALHYETEAVSRSGRRFPAEVSIARTADETDPIYVAFIRDISRRKEAEEGLTEARDKALAGERAKAEFLAVMSHEMRTPLNGLMGTMQLMRDHSLSQRQSELLDRMHSSGRLLLGLVNDVLDLAKFEAGKLKAERRPFSVSALLDGVVETTATLASSNGNSLRWRPLTPGLDIVRGDSRRLRQVLLNLVGNAVKFTRAGSIDIEVERLPGEGGLVEFRVADTGIGIAEAQLERIFQDFETLDSSYSRQAGGTGLGLGIARRLVGVMGGEIGVESEPGEGSLFWVRLSLPPAEAEETPLPGQGGNATLPVRPLDVLLVEDNEMNRFVARGLLESEGHKVTEAVDGRAGVEWAESHPFDVILMDISMPVMDGQTAARKIRAGSGRSATTPIIALTAHALPEEVERFREAGMAHCLSKPIDRKVLSGLLRGIAAGYSGGSVTMAEPASGLIDRAQLGELSQTIRPADLERLLATFRAEMDEGVTRLTASDLPPAELGALAHKCAGSCATLGLTALRQLLGRVETAAKRGEVSEGDLAQLPELWAESRQALDAWQGEQALTE</sequence>
<comment type="catalytic activity">
    <reaction evidence="1">
        <text>ATP + protein L-histidine = ADP + protein N-phospho-L-histidine.</text>
        <dbReference type="EC" id="2.7.13.3"/>
    </reaction>
</comment>
<dbReference type="Pfam" id="PF01627">
    <property type="entry name" value="Hpt"/>
    <property type="match status" value="1"/>
</dbReference>
<dbReference type="InterPro" id="IPR000014">
    <property type="entry name" value="PAS"/>
</dbReference>
<dbReference type="Pfam" id="PF02518">
    <property type="entry name" value="HATPase_c"/>
    <property type="match status" value="1"/>
</dbReference>
<dbReference type="SMART" id="SM00448">
    <property type="entry name" value="REC"/>
    <property type="match status" value="1"/>
</dbReference>